<proteinExistence type="predicted"/>
<dbReference type="RefSeq" id="WP_119147561.1">
    <property type="nucleotide sequence ID" value="NZ_JBHSOV010000044.1"/>
</dbReference>
<reference evidence="1 2" key="1">
    <citation type="submission" date="2018-09" db="EMBL/GenBank/DDBJ databases">
        <title>Cohnella cavernae sp. nov., isolated from a karst cave.</title>
        <authorList>
            <person name="Zhu H."/>
        </authorList>
    </citation>
    <scope>NUCLEOTIDE SEQUENCE [LARGE SCALE GENOMIC DNA]</scope>
    <source>
        <strain evidence="1 2">K2E09-144</strain>
    </source>
</reference>
<dbReference type="AlphaFoldDB" id="A0A398D115"/>
<evidence type="ECO:0000313" key="2">
    <source>
        <dbReference type="Proteomes" id="UP000266340"/>
    </source>
</evidence>
<name>A0A398D115_9BACL</name>
<dbReference type="Proteomes" id="UP000266340">
    <property type="component" value="Unassembled WGS sequence"/>
</dbReference>
<organism evidence="1 2">
    <name type="scientific">Cohnella faecalis</name>
    <dbReference type="NCBI Taxonomy" id="2315694"/>
    <lineage>
        <taxon>Bacteria</taxon>
        <taxon>Bacillati</taxon>
        <taxon>Bacillota</taxon>
        <taxon>Bacilli</taxon>
        <taxon>Bacillales</taxon>
        <taxon>Paenibacillaceae</taxon>
        <taxon>Cohnella</taxon>
    </lineage>
</organism>
<keyword evidence="2" id="KW-1185">Reference proteome</keyword>
<sequence length="101" mass="12032">MKLKIAEVILDNGDIDLIFDELTKREDFKLILDKYLEIKEVRLVKETEDEFKKACLLETDNFQFVLVYDSDSFVWNYMYAVKRENHGLLKELCRSVAEFIS</sequence>
<evidence type="ECO:0000313" key="1">
    <source>
        <dbReference type="EMBL" id="RIE05181.1"/>
    </source>
</evidence>
<dbReference type="EMBL" id="QXJM01000015">
    <property type="protein sequence ID" value="RIE05181.1"/>
    <property type="molecule type" value="Genomic_DNA"/>
</dbReference>
<dbReference type="OrthoDB" id="9846935at2"/>
<gene>
    <name evidence="1" type="ORF">D3H35_02085</name>
</gene>
<protein>
    <submittedName>
        <fullName evidence="1">Uncharacterized protein</fullName>
    </submittedName>
</protein>
<comment type="caution">
    <text evidence="1">The sequence shown here is derived from an EMBL/GenBank/DDBJ whole genome shotgun (WGS) entry which is preliminary data.</text>
</comment>
<accession>A0A398D115</accession>